<dbReference type="Gene3D" id="3.30.565.10">
    <property type="entry name" value="Histidine kinase-like ATPase, C-terminal domain"/>
    <property type="match status" value="1"/>
</dbReference>
<dbReference type="InterPro" id="IPR036890">
    <property type="entry name" value="HATPase_C_sf"/>
</dbReference>
<dbReference type="Pfam" id="PF02518">
    <property type="entry name" value="HATPase_c"/>
    <property type="match status" value="1"/>
</dbReference>
<dbReference type="InterPro" id="IPR004358">
    <property type="entry name" value="Sig_transdc_His_kin-like_C"/>
</dbReference>
<dbReference type="PROSITE" id="PS50109">
    <property type="entry name" value="HIS_KIN"/>
    <property type="match status" value="1"/>
</dbReference>
<name>A0A5B8RJ64_9ZZZZ</name>
<dbReference type="FunFam" id="3.30.565.10:FF:000006">
    <property type="entry name" value="Sensor histidine kinase WalK"/>
    <property type="match status" value="1"/>
</dbReference>
<organism evidence="7">
    <name type="scientific">uncultured organism</name>
    <dbReference type="NCBI Taxonomy" id="155900"/>
    <lineage>
        <taxon>unclassified sequences</taxon>
        <taxon>environmental samples</taxon>
    </lineage>
</organism>
<dbReference type="InterPro" id="IPR005467">
    <property type="entry name" value="His_kinase_dom"/>
</dbReference>
<dbReference type="SMART" id="SM00388">
    <property type="entry name" value="HisKA"/>
    <property type="match status" value="1"/>
</dbReference>
<dbReference type="CDD" id="cd00082">
    <property type="entry name" value="HisKA"/>
    <property type="match status" value="1"/>
</dbReference>
<dbReference type="PANTHER" id="PTHR43547">
    <property type="entry name" value="TWO-COMPONENT HISTIDINE KINASE"/>
    <property type="match status" value="1"/>
</dbReference>
<dbReference type="SUPFAM" id="SSF47384">
    <property type="entry name" value="Homodimeric domain of signal transducing histidine kinase"/>
    <property type="match status" value="1"/>
</dbReference>
<dbReference type="PRINTS" id="PR00344">
    <property type="entry name" value="BCTRLSENSOR"/>
</dbReference>
<proteinExistence type="predicted"/>
<protein>
    <recommendedName>
        <fullName evidence="2">histidine kinase</fullName>
        <ecNumber evidence="2">2.7.13.3</ecNumber>
    </recommendedName>
</protein>
<evidence type="ECO:0000256" key="4">
    <source>
        <dbReference type="ARBA" id="ARBA00022679"/>
    </source>
</evidence>
<keyword evidence="3" id="KW-0597">Phosphoprotein</keyword>
<dbReference type="InterPro" id="IPR003594">
    <property type="entry name" value="HATPase_dom"/>
</dbReference>
<dbReference type="Gene3D" id="1.10.287.130">
    <property type="match status" value="1"/>
</dbReference>
<dbReference type="SMART" id="SM00387">
    <property type="entry name" value="HATPase_c"/>
    <property type="match status" value="1"/>
</dbReference>
<comment type="catalytic activity">
    <reaction evidence="1">
        <text>ATP + protein L-histidine = ADP + protein N-phospho-L-histidine.</text>
        <dbReference type="EC" id="2.7.13.3"/>
    </reaction>
</comment>
<dbReference type="EC" id="2.7.13.3" evidence="2"/>
<evidence type="ECO:0000256" key="5">
    <source>
        <dbReference type="ARBA" id="ARBA00022777"/>
    </source>
</evidence>
<evidence type="ECO:0000259" key="6">
    <source>
        <dbReference type="PROSITE" id="PS50109"/>
    </source>
</evidence>
<reference evidence="7" key="1">
    <citation type="submission" date="2019-06" db="EMBL/GenBank/DDBJ databases">
        <authorList>
            <person name="Murdoch R.W."/>
            <person name="Fathepure B."/>
        </authorList>
    </citation>
    <scope>NUCLEOTIDE SEQUENCE</scope>
</reference>
<sequence>MADISHELRTPLSVLRAELEAMEDGVRPLTRESLTGLQGSVATLSKLVDDLYELSLSDAGALNYRMEVLDLAELARTAAGQWRARMADAGLRLALTVPGQPVTVTADRGRIGQLLGNLLYNSLSYTDRGGEVHLSLATEGGEAVLRLEDSAPGVPAEALERLFERLYRVEGSRSRSSGGAGLGLAICRNIAVAHGGRIEAYAAPAGGVGIRLTLPLAG</sequence>
<keyword evidence="5 7" id="KW-0418">Kinase</keyword>
<dbReference type="InterPro" id="IPR036097">
    <property type="entry name" value="HisK_dim/P_sf"/>
</dbReference>
<dbReference type="EMBL" id="MN079360">
    <property type="protein sequence ID" value="QEA07772.1"/>
    <property type="molecule type" value="Genomic_DNA"/>
</dbReference>
<evidence type="ECO:0000313" key="7">
    <source>
        <dbReference type="EMBL" id="QEA07772.1"/>
    </source>
</evidence>
<evidence type="ECO:0000256" key="3">
    <source>
        <dbReference type="ARBA" id="ARBA00022553"/>
    </source>
</evidence>
<dbReference type="PANTHER" id="PTHR43547:SF2">
    <property type="entry name" value="HYBRID SIGNAL TRANSDUCTION HISTIDINE KINASE C"/>
    <property type="match status" value="1"/>
</dbReference>
<dbReference type="GO" id="GO:0000155">
    <property type="term" value="F:phosphorelay sensor kinase activity"/>
    <property type="evidence" value="ECO:0007669"/>
    <property type="project" value="InterPro"/>
</dbReference>
<dbReference type="Pfam" id="PF00512">
    <property type="entry name" value="HisKA"/>
    <property type="match status" value="1"/>
</dbReference>
<dbReference type="AlphaFoldDB" id="A0A5B8RJ64"/>
<gene>
    <name evidence="7" type="primary">baeS_2</name>
    <name evidence="7" type="ORF">KBTEX_04135</name>
</gene>
<keyword evidence="4 7" id="KW-0808">Transferase</keyword>
<accession>A0A5B8RJ64</accession>
<feature type="domain" description="Histidine kinase" evidence="6">
    <location>
        <begin position="3"/>
        <end position="218"/>
    </location>
</feature>
<dbReference type="SUPFAM" id="SSF55874">
    <property type="entry name" value="ATPase domain of HSP90 chaperone/DNA topoisomerase II/histidine kinase"/>
    <property type="match status" value="1"/>
</dbReference>
<evidence type="ECO:0000256" key="2">
    <source>
        <dbReference type="ARBA" id="ARBA00012438"/>
    </source>
</evidence>
<dbReference type="InterPro" id="IPR003661">
    <property type="entry name" value="HisK_dim/P_dom"/>
</dbReference>
<evidence type="ECO:0000256" key="1">
    <source>
        <dbReference type="ARBA" id="ARBA00000085"/>
    </source>
</evidence>